<sequence>MTFTDEYTIVNATRDDIHAMLAFLEDDFLHNEPLNASLQLTADETRDFFIELIIAGLEDPVSYLAKSPEGEIIGIRLSTIMKRPIISDTHKNDESFEGGLFDESPSKTKSEKIHKIANFIRHLESRVKLIQLGIYL</sequence>
<dbReference type="WBParaSite" id="ACRNAN_scaffold15846.g7938.t1">
    <property type="protein sequence ID" value="ACRNAN_scaffold15846.g7938.t1"/>
    <property type="gene ID" value="ACRNAN_scaffold15846.g7938"/>
</dbReference>
<name>A0A914CYX9_9BILA</name>
<keyword evidence="1" id="KW-1185">Reference proteome</keyword>
<reference evidence="2" key="1">
    <citation type="submission" date="2022-11" db="UniProtKB">
        <authorList>
            <consortium name="WormBaseParasite"/>
        </authorList>
    </citation>
    <scope>IDENTIFICATION</scope>
</reference>
<evidence type="ECO:0000313" key="1">
    <source>
        <dbReference type="Proteomes" id="UP000887540"/>
    </source>
</evidence>
<organism evidence="1 2">
    <name type="scientific">Acrobeloides nanus</name>
    <dbReference type="NCBI Taxonomy" id="290746"/>
    <lineage>
        <taxon>Eukaryota</taxon>
        <taxon>Metazoa</taxon>
        <taxon>Ecdysozoa</taxon>
        <taxon>Nematoda</taxon>
        <taxon>Chromadorea</taxon>
        <taxon>Rhabditida</taxon>
        <taxon>Tylenchina</taxon>
        <taxon>Cephalobomorpha</taxon>
        <taxon>Cephaloboidea</taxon>
        <taxon>Cephalobidae</taxon>
        <taxon>Acrobeloides</taxon>
    </lineage>
</organism>
<dbReference type="Gene3D" id="3.40.630.30">
    <property type="match status" value="1"/>
</dbReference>
<accession>A0A914CYX9</accession>
<dbReference type="AlphaFoldDB" id="A0A914CYX9"/>
<proteinExistence type="predicted"/>
<evidence type="ECO:0000313" key="2">
    <source>
        <dbReference type="WBParaSite" id="ACRNAN_scaffold15846.g7938.t1"/>
    </source>
</evidence>
<protein>
    <submittedName>
        <fullName evidence="2">Uncharacterized protein</fullName>
    </submittedName>
</protein>
<dbReference type="Proteomes" id="UP000887540">
    <property type="component" value="Unplaced"/>
</dbReference>